<evidence type="ECO:0000313" key="1">
    <source>
        <dbReference type="EMBL" id="CAI9595073.1"/>
    </source>
</evidence>
<comment type="caution">
    <text evidence="1">The sequence shown here is derived from an EMBL/GenBank/DDBJ whole genome shotgun (WGS) entry which is preliminary data.</text>
</comment>
<dbReference type="EMBL" id="CATNWA010016744">
    <property type="protein sequence ID" value="CAI9595073.1"/>
    <property type="molecule type" value="Genomic_DNA"/>
</dbReference>
<sequence>MQLPVLNCTFLTLSERKESTAENWQLSEQELAPIIRALMISTLMIGAQQCHPPVPPTCAQQCRPPVPNGATHQCTSVQPSSASTSVPPTCAQPPVPSSATHLCPPVPINAVLPVSAQRLCQSVPSSCTSQCLAGRQSVPSSDASQCHLSV</sequence>
<name>A0ABN9FEJ7_9NEOB</name>
<dbReference type="Proteomes" id="UP001162483">
    <property type="component" value="Unassembled WGS sequence"/>
</dbReference>
<organism evidence="1 2">
    <name type="scientific">Staurois parvus</name>
    <dbReference type="NCBI Taxonomy" id="386267"/>
    <lineage>
        <taxon>Eukaryota</taxon>
        <taxon>Metazoa</taxon>
        <taxon>Chordata</taxon>
        <taxon>Craniata</taxon>
        <taxon>Vertebrata</taxon>
        <taxon>Euteleostomi</taxon>
        <taxon>Amphibia</taxon>
        <taxon>Batrachia</taxon>
        <taxon>Anura</taxon>
        <taxon>Neobatrachia</taxon>
        <taxon>Ranoidea</taxon>
        <taxon>Ranidae</taxon>
        <taxon>Staurois</taxon>
    </lineage>
</organism>
<gene>
    <name evidence="1" type="ORF">SPARVUS_LOCUS11829708</name>
</gene>
<evidence type="ECO:0000313" key="2">
    <source>
        <dbReference type="Proteomes" id="UP001162483"/>
    </source>
</evidence>
<keyword evidence="2" id="KW-1185">Reference proteome</keyword>
<protein>
    <submittedName>
        <fullName evidence="1">Uncharacterized protein</fullName>
    </submittedName>
</protein>
<accession>A0ABN9FEJ7</accession>
<feature type="non-terminal residue" evidence="1">
    <location>
        <position position="150"/>
    </location>
</feature>
<proteinExistence type="predicted"/>
<reference evidence="1" key="1">
    <citation type="submission" date="2023-05" db="EMBL/GenBank/DDBJ databases">
        <authorList>
            <person name="Stuckert A."/>
        </authorList>
    </citation>
    <scope>NUCLEOTIDE SEQUENCE</scope>
</reference>